<proteinExistence type="predicted"/>
<dbReference type="EMBL" id="JYLA01000001">
    <property type="protein sequence ID" value="KMM86739.1"/>
    <property type="molecule type" value="Genomic_DNA"/>
</dbReference>
<dbReference type="Proteomes" id="UP000183155">
    <property type="component" value="Unassembled WGS sequence"/>
</dbReference>
<dbReference type="EMBL" id="FNRS01000001">
    <property type="protein sequence ID" value="SEB69421.1"/>
    <property type="molecule type" value="Genomic_DNA"/>
</dbReference>
<dbReference type="Proteomes" id="UP000036395">
    <property type="component" value="Unassembled WGS sequence"/>
</dbReference>
<keyword evidence="5" id="KW-1185">Reference proteome</keyword>
<dbReference type="RefSeq" id="WP_048378118.1">
    <property type="nucleotide sequence ID" value="NZ_FNRS01000001.1"/>
</dbReference>
<accession>A0A0J6GXA5</accession>
<evidence type="ECO:0000256" key="1">
    <source>
        <dbReference type="SAM" id="Phobius"/>
    </source>
</evidence>
<dbReference type="STRING" id="47884.SAMN04490203_0973"/>
<reference evidence="2 4" key="1">
    <citation type="submission" date="2015-02" db="EMBL/GenBank/DDBJ databases">
        <title>Pseudomonas helleri sp. nov. and Pseudomonas weihenstephanensis sp. nov., isolated from raw cows milk.</title>
        <authorList>
            <person name="von Neubeck M."/>
            <person name="Huptas C."/>
            <person name="Wenning M."/>
            <person name="Scherer S."/>
        </authorList>
    </citation>
    <scope>NUCLEOTIDE SEQUENCE [LARGE SCALE GENOMIC DNA]</scope>
    <source>
        <strain evidence="2 4">DSM 21104</strain>
    </source>
</reference>
<gene>
    <name evidence="3" type="ORF">SAMN04490203_0973</name>
    <name evidence="2" type="ORF">TU78_01760</name>
</gene>
<feature type="transmembrane region" description="Helical" evidence="1">
    <location>
        <begin position="47"/>
        <end position="71"/>
    </location>
</feature>
<dbReference type="PATRIC" id="fig|47884.3.peg.749"/>
<organism evidence="2 4">
    <name type="scientific">Pseudomonas taetrolens</name>
    <dbReference type="NCBI Taxonomy" id="47884"/>
    <lineage>
        <taxon>Bacteria</taxon>
        <taxon>Pseudomonadati</taxon>
        <taxon>Pseudomonadota</taxon>
        <taxon>Gammaproteobacteria</taxon>
        <taxon>Pseudomonadales</taxon>
        <taxon>Pseudomonadaceae</taxon>
        <taxon>Pseudomonas</taxon>
    </lineage>
</organism>
<feature type="transmembrane region" description="Helical" evidence="1">
    <location>
        <begin position="83"/>
        <end position="105"/>
    </location>
</feature>
<protein>
    <submittedName>
        <fullName evidence="2">Uncharacterized protein</fullName>
    </submittedName>
</protein>
<reference evidence="3 5" key="2">
    <citation type="submission" date="2016-10" db="EMBL/GenBank/DDBJ databases">
        <authorList>
            <person name="Varghese N."/>
            <person name="Submissions S."/>
        </authorList>
    </citation>
    <scope>NUCLEOTIDE SEQUENCE [LARGE SCALE GENOMIC DNA]</scope>
    <source>
        <strain evidence="3 5">BS3652</strain>
    </source>
</reference>
<dbReference type="OrthoDB" id="7005332at2"/>
<sequence>MQKLWKQYQALLAKDLSTQIFDNVKNLVVCALLFAAGTEALRGTHDLFLGILASSMAGWGLIGISSVLLVLNVSDGIRRLAVLRYHVFFQLLLIVAYVVIAVRVVEIVWSFRSN</sequence>
<dbReference type="AlphaFoldDB" id="A0A0J6GXA5"/>
<keyword evidence="1" id="KW-0472">Membrane</keyword>
<name>A0A0J6GXA5_PSETA</name>
<evidence type="ECO:0000313" key="2">
    <source>
        <dbReference type="EMBL" id="KMM86739.1"/>
    </source>
</evidence>
<evidence type="ECO:0000313" key="3">
    <source>
        <dbReference type="EMBL" id="SEB69421.1"/>
    </source>
</evidence>
<evidence type="ECO:0000313" key="4">
    <source>
        <dbReference type="Proteomes" id="UP000036395"/>
    </source>
</evidence>
<keyword evidence="1" id="KW-0812">Transmembrane</keyword>
<evidence type="ECO:0000313" key="5">
    <source>
        <dbReference type="Proteomes" id="UP000183155"/>
    </source>
</evidence>
<comment type="caution">
    <text evidence="2">The sequence shown here is derived from an EMBL/GenBank/DDBJ whole genome shotgun (WGS) entry which is preliminary data.</text>
</comment>
<keyword evidence="1" id="KW-1133">Transmembrane helix</keyword>